<comment type="caution">
    <text evidence="1">The sequence shown here is derived from an EMBL/GenBank/DDBJ whole genome shotgun (WGS) entry which is preliminary data.</text>
</comment>
<reference evidence="1" key="1">
    <citation type="journal article" date="2018" name="DNA Res.">
        <title>Multiple hybrid de novo genome assembly of finger millet, an orphan allotetraploid crop.</title>
        <authorList>
            <person name="Hatakeyama M."/>
            <person name="Aluri S."/>
            <person name="Balachadran M.T."/>
            <person name="Sivarajan S.R."/>
            <person name="Patrignani A."/>
            <person name="Gruter S."/>
            <person name="Poveda L."/>
            <person name="Shimizu-Inatsugi R."/>
            <person name="Baeten J."/>
            <person name="Francoijs K.J."/>
            <person name="Nataraja K.N."/>
            <person name="Reddy Y.A.N."/>
            <person name="Phadnis S."/>
            <person name="Ravikumar R.L."/>
            <person name="Schlapbach R."/>
            <person name="Sreeman S.M."/>
            <person name="Shimizu K.K."/>
        </authorList>
    </citation>
    <scope>NUCLEOTIDE SEQUENCE</scope>
</reference>
<protein>
    <submittedName>
        <fullName evidence="1">Uncharacterized protein</fullName>
    </submittedName>
</protein>
<dbReference type="InterPro" id="IPR023213">
    <property type="entry name" value="CAT-like_dom_sf"/>
</dbReference>
<accession>A0AAV5F3I8</accession>
<proteinExistence type="predicted"/>
<dbReference type="AlphaFoldDB" id="A0AAV5F3I8"/>
<dbReference type="EMBL" id="BQKI01000081">
    <property type="protein sequence ID" value="GJN29642.1"/>
    <property type="molecule type" value="Genomic_DNA"/>
</dbReference>
<gene>
    <name evidence="1" type="primary">gb17891</name>
    <name evidence="1" type="ORF">PR202_gb17891</name>
</gene>
<reference evidence="1" key="2">
    <citation type="submission" date="2021-12" db="EMBL/GenBank/DDBJ databases">
        <title>Resequencing data analysis of finger millet.</title>
        <authorList>
            <person name="Hatakeyama M."/>
            <person name="Aluri S."/>
            <person name="Balachadran M.T."/>
            <person name="Sivarajan S.R."/>
            <person name="Poveda L."/>
            <person name="Shimizu-Inatsugi R."/>
            <person name="Schlapbach R."/>
            <person name="Sreeman S.M."/>
            <person name="Shimizu K.K."/>
        </authorList>
    </citation>
    <scope>NUCLEOTIDE SEQUENCE</scope>
</reference>
<evidence type="ECO:0000313" key="1">
    <source>
        <dbReference type="EMBL" id="GJN29642.1"/>
    </source>
</evidence>
<name>A0AAV5F3I8_ELECO</name>
<organism evidence="1 2">
    <name type="scientific">Eleusine coracana subsp. coracana</name>
    <dbReference type="NCBI Taxonomy" id="191504"/>
    <lineage>
        <taxon>Eukaryota</taxon>
        <taxon>Viridiplantae</taxon>
        <taxon>Streptophyta</taxon>
        <taxon>Embryophyta</taxon>
        <taxon>Tracheophyta</taxon>
        <taxon>Spermatophyta</taxon>
        <taxon>Magnoliopsida</taxon>
        <taxon>Liliopsida</taxon>
        <taxon>Poales</taxon>
        <taxon>Poaceae</taxon>
        <taxon>PACMAD clade</taxon>
        <taxon>Chloridoideae</taxon>
        <taxon>Cynodonteae</taxon>
        <taxon>Eleusininae</taxon>
        <taxon>Eleusine</taxon>
    </lineage>
</organism>
<dbReference type="GO" id="GO:0016747">
    <property type="term" value="F:acyltransferase activity, transferring groups other than amino-acyl groups"/>
    <property type="evidence" value="ECO:0007669"/>
    <property type="project" value="UniProtKB-ARBA"/>
</dbReference>
<sequence>MVASGVPRGFSLQSLWGGGAFLSTNDACNACGTLRRRGACVPWSRRLPPRFPFPFRPATLAVSNLDLIFGWFHAHLIAVYPDPPCLRQCAPSSPTSSTPFAGCVVTDASTGVPAIACTNAGAELVVAEAGTNIDRSLGLIQVPFDSTRAWRCRCSWCGSRALAWGTDDHPPYLLVDGHGLTARGPGPSCCSATDHPRPPEYLQPTTAPMRENSVKFLRYEASDGRCRLDPARFDTPTWCGKWTEVVGMGTGSPALVVSAFVPFKVEGDFGFGRPRLVMPWIQPGRLGSAFDDGGVQPA</sequence>
<keyword evidence="2" id="KW-1185">Reference proteome</keyword>
<evidence type="ECO:0000313" key="2">
    <source>
        <dbReference type="Proteomes" id="UP001054889"/>
    </source>
</evidence>
<dbReference type="Gene3D" id="3.30.559.10">
    <property type="entry name" value="Chloramphenicol acetyltransferase-like domain"/>
    <property type="match status" value="1"/>
</dbReference>
<dbReference type="Proteomes" id="UP001054889">
    <property type="component" value="Unassembled WGS sequence"/>
</dbReference>